<dbReference type="NCBIfam" id="TIGR01297">
    <property type="entry name" value="CDF"/>
    <property type="match status" value="1"/>
</dbReference>
<feature type="transmembrane region" description="Helical" evidence="7">
    <location>
        <begin position="183"/>
        <end position="200"/>
    </location>
</feature>
<dbReference type="RefSeq" id="WP_090775045.1">
    <property type="nucleotide sequence ID" value="NZ_FMYM01000003.1"/>
</dbReference>
<comment type="subcellular location">
    <subcellularLocation>
        <location evidence="1">Membrane</location>
        <topology evidence="1">Multi-pass membrane protein</topology>
    </subcellularLocation>
</comment>
<dbReference type="Gene3D" id="3.30.70.1350">
    <property type="entry name" value="Cation efflux protein, cytoplasmic domain"/>
    <property type="match status" value="1"/>
</dbReference>
<gene>
    <name evidence="10" type="ORF">SAMN05421737_103197</name>
</gene>
<organism evidence="10 11">
    <name type="scientific">Shouchella lonarensis</name>
    <dbReference type="NCBI Taxonomy" id="1464122"/>
    <lineage>
        <taxon>Bacteria</taxon>
        <taxon>Bacillati</taxon>
        <taxon>Bacillota</taxon>
        <taxon>Bacilli</taxon>
        <taxon>Bacillales</taxon>
        <taxon>Bacillaceae</taxon>
        <taxon>Shouchella</taxon>
    </lineage>
</organism>
<dbReference type="EMBL" id="FMYM01000003">
    <property type="protein sequence ID" value="SDB92099.1"/>
    <property type="molecule type" value="Genomic_DNA"/>
</dbReference>
<feature type="domain" description="Cation efflux protein cytoplasmic" evidence="9">
    <location>
        <begin position="213"/>
        <end position="287"/>
    </location>
</feature>
<evidence type="ECO:0000256" key="7">
    <source>
        <dbReference type="SAM" id="Phobius"/>
    </source>
</evidence>
<dbReference type="SUPFAM" id="SSF160240">
    <property type="entry name" value="Cation efflux protein cytoplasmic domain-like"/>
    <property type="match status" value="1"/>
</dbReference>
<dbReference type="InterPro" id="IPR036837">
    <property type="entry name" value="Cation_efflux_CTD_sf"/>
</dbReference>
<evidence type="ECO:0000256" key="6">
    <source>
        <dbReference type="ARBA" id="ARBA00023136"/>
    </source>
</evidence>
<keyword evidence="6 7" id="KW-0472">Membrane</keyword>
<dbReference type="InterPro" id="IPR027470">
    <property type="entry name" value="Cation_efflux_CTD"/>
</dbReference>
<comment type="similarity">
    <text evidence="2">Belongs to the cation diffusion facilitator (CDF) transporter (TC 2.A.4) family.</text>
</comment>
<evidence type="ECO:0000256" key="1">
    <source>
        <dbReference type="ARBA" id="ARBA00004141"/>
    </source>
</evidence>
<feature type="transmembrane region" description="Helical" evidence="7">
    <location>
        <begin position="12"/>
        <end position="36"/>
    </location>
</feature>
<feature type="domain" description="Cation efflux protein transmembrane" evidence="8">
    <location>
        <begin position="15"/>
        <end position="207"/>
    </location>
</feature>
<feature type="transmembrane region" description="Helical" evidence="7">
    <location>
        <begin position="82"/>
        <end position="100"/>
    </location>
</feature>
<dbReference type="FunFam" id="1.20.1510.10:FF:000006">
    <property type="entry name" value="Divalent cation efflux transporter"/>
    <property type="match status" value="1"/>
</dbReference>
<dbReference type="InterPro" id="IPR050291">
    <property type="entry name" value="CDF_Transporter"/>
</dbReference>
<keyword evidence="11" id="KW-1185">Reference proteome</keyword>
<evidence type="ECO:0000259" key="9">
    <source>
        <dbReference type="Pfam" id="PF16916"/>
    </source>
</evidence>
<dbReference type="STRING" id="1464122.SAMN05421737_103197"/>
<keyword evidence="3" id="KW-0813">Transport</keyword>
<dbReference type="PANTHER" id="PTHR43840">
    <property type="entry name" value="MITOCHONDRIAL METAL TRANSPORTER 1-RELATED"/>
    <property type="match status" value="1"/>
</dbReference>
<evidence type="ECO:0000256" key="2">
    <source>
        <dbReference type="ARBA" id="ARBA00008114"/>
    </source>
</evidence>
<dbReference type="AlphaFoldDB" id="A0A1G6HCU3"/>
<accession>A0A1G6HCU3</accession>
<evidence type="ECO:0000259" key="8">
    <source>
        <dbReference type="Pfam" id="PF01545"/>
    </source>
</evidence>
<reference evidence="11" key="1">
    <citation type="submission" date="2016-09" db="EMBL/GenBank/DDBJ databases">
        <authorList>
            <person name="Varghese N."/>
            <person name="Submissions S."/>
        </authorList>
    </citation>
    <scope>NUCLEOTIDE SEQUENCE [LARGE SCALE GENOMIC DNA]</scope>
    <source>
        <strain evidence="11">25nlg</strain>
    </source>
</reference>
<feature type="transmembrane region" description="Helical" evidence="7">
    <location>
        <begin position="112"/>
        <end position="137"/>
    </location>
</feature>
<dbReference type="PANTHER" id="PTHR43840:SF50">
    <property type="entry name" value="MANGANESE EFFLUX SYSTEM PROTEIN MNES"/>
    <property type="match status" value="1"/>
</dbReference>
<dbReference type="Proteomes" id="UP000242662">
    <property type="component" value="Unassembled WGS sequence"/>
</dbReference>
<feature type="transmembrane region" description="Helical" evidence="7">
    <location>
        <begin position="42"/>
        <end position="61"/>
    </location>
</feature>
<evidence type="ECO:0000313" key="10">
    <source>
        <dbReference type="EMBL" id="SDB92099.1"/>
    </source>
</evidence>
<sequence>MKRYEELRQGESGAWLSIIAYIFLSALKLVIGYLFFSQALVADGFNNASDIIISIAVLIGLRISQKPPDHDHPYGHFRAEHIAALFAAVLMAAIGIQVLIEASSSLLNPEAIVAPSLVAAWVAIFSSIIMLLVYRYNKKLATRINSQALMAAAKDNKADALVSLGACIGIIAAHFRLGWIDSITAFVIGLLICYTAWTIFRDATHALTDGFDDSSLSAYKKTIADLEHVQSLKTMKARQVGSAIHADVTIEVKSTLTVKDSHEIADEIESLLSQKHGIDHTSVHIEPQEDE</sequence>
<name>A0A1G6HCU3_9BACI</name>
<dbReference type="InterPro" id="IPR058533">
    <property type="entry name" value="Cation_efflux_TM"/>
</dbReference>
<dbReference type="InterPro" id="IPR002524">
    <property type="entry name" value="Cation_efflux"/>
</dbReference>
<keyword evidence="4 7" id="KW-0812">Transmembrane</keyword>
<proteinExistence type="inferred from homology"/>
<evidence type="ECO:0000256" key="4">
    <source>
        <dbReference type="ARBA" id="ARBA00022692"/>
    </source>
</evidence>
<dbReference type="OrthoDB" id="9806522at2"/>
<keyword evidence="5 7" id="KW-1133">Transmembrane helix</keyword>
<evidence type="ECO:0000256" key="3">
    <source>
        <dbReference type="ARBA" id="ARBA00022448"/>
    </source>
</evidence>
<dbReference type="Pfam" id="PF01545">
    <property type="entry name" value="Cation_efflux"/>
    <property type="match status" value="1"/>
</dbReference>
<dbReference type="GO" id="GO:0008324">
    <property type="term" value="F:monoatomic cation transmembrane transporter activity"/>
    <property type="evidence" value="ECO:0007669"/>
    <property type="project" value="InterPro"/>
</dbReference>
<dbReference type="SUPFAM" id="SSF161111">
    <property type="entry name" value="Cation efflux protein transmembrane domain-like"/>
    <property type="match status" value="1"/>
</dbReference>
<feature type="transmembrane region" description="Helical" evidence="7">
    <location>
        <begin position="158"/>
        <end position="177"/>
    </location>
</feature>
<dbReference type="Gene3D" id="1.20.1510.10">
    <property type="entry name" value="Cation efflux protein transmembrane domain"/>
    <property type="match status" value="1"/>
</dbReference>
<dbReference type="Pfam" id="PF16916">
    <property type="entry name" value="ZT_dimer"/>
    <property type="match status" value="1"/>
</dbReference>
<evidence type="ECO:0000313" key="11">
    <source>
        <dbReference type="Proteomes" id="UP000242662"/>
    </source>
</evidence>
<protein>
    <submittedName>
        <fullName evidence="10">Cation diffusion facilitator family transporter</fullName>
    </submittedName>
</protein>
<dbReference type="GO" id="GO:0016020">
    <property type="term" value="C:membrane"/>
    <property type="evidence" value="ECO:0007669"/>
    <property type="project" value="UniProtKB-SubCell"/>
</dbReference>
<dbReference type="InterPro" id="IPR027469">
    <property type="entry name" value="Cation_efflux_TMD_sf"/>
</dbReference>
<evidence type="ECO:0000256" key="5">
    <source>
        <dbReference type="ARBA" id="ARBA00022989"/>
    </source>
</evidence>